<proteinExistence type="predicted"/>
<evidence type="ECO:0008006" key="5">
    <source>
        <dbReference type="Google" id="ProtNLM"/>
    </source>
</evidence>
<accession>A0ABW1A077</accession>
<dbReference type="Proteomes" id="UP001596074">
    <property type="component" value="Unassembled WGS sequence"/>
</dbReference>
<feature type="transmembrane region" description="Helical" evidence="2">
    <location>
        <begin position="480"/>
        <end position="499"/>
    </location>
</feature>
<keyword evidence="2" id="KW-0812">Transmembrane</keyword>
<comment type="caution">
    <text evidence="3">The sequence shown here is derived from an EMBL/GenBank/DDBJ whole genome shotgun (WGS) entry which is preliminary data.</text>
</comment>
<feature type="compositionally biased region" description="Low complexity" evidence="1">
    <location>
        <begin position="1"/>
        <end position="12"/>
    </location>
</feature>
<evidence type="ECO:0000256" key="1">
    <source>
        <dbReference type="SAM" id="MobiDB-lite"/>
    </source>
</evidence>
<gene>
    <name evidence="3" type="ORF">ACFPZN_17305</name>
</gene>
<feature type="transmembrane region" description="Helical" evidence="2">
    <location>
        <begin position="239"/>
        <end position="259"/>
    </location>
</feature>
<feature type="region of interest" description="Disordered" evidence="1">
    <location>
        <begin position="1"/>
        <end position="26"/>
    </location>
</feature>
<keyword evidence="2" id="KW-0472">Membrane</keyword>
<evidence type="ECO:0000256" key="2">
    <source>
        <dbReference type="SAM" id="Phobius"/>
    </source>
</evidence>
<keyword evidence="4" id="KW-1185">Reference proteome</keyword>
<name>A0ABW1A077_9ACTN</name>
<dbReference type="RefSeq" id="WP_378283005.1">
    <property type="nucleotide sequence ID" value="NZ_JBHSON010000021.1"/>
</dbReference>
<evidence type="ECO:0000313" key="3">
    <source>
        <dbReference type="EMBL" id="MFC5747389.1"/>
    </source>
</evidence>
<dbReference type="EMBL" id="JBHSON010000021">
    <property type="protein sequence ID" value="MFC5747389.1"/>
    <property type="molecule type" value="Genomic_DNA"/>
</dbReference>
<reference evidence="4" key="1">
    <citation type="journal article" date="2019" name="Int. J. Syst. Evol. Microbiol.">
        <title>The Global Catalogue of Microorganisms (GCM) 10K type strain sequencing project: providing services to taxonomists for standard genome sequencing and annotation.</title>
        <authorList>
            <consortium name="The Broad Institute Genomics Platform"/>
            <consortium name="The Broad Institute Genome Sequencing Center for Infectious Disease"/>
            <person name="Wu L."/>
            <person name="Ma J."/>
        </authorList>
    </citation>
    <scope>NUCLEOTIDE SEQUENCE [LARGE SCALE GENOMIC DNA]</scope>
    <source>
        <strain evidence="4">KCTC 42087</strain>
    </source>
</reference>
<organism evidence="3 4">
    <name type="scientific">Actinomadura rugatobispora</name>
    <dbReference type="NCBI Taxonomy" id="1994"/>
    <lineage>
        <taxon>Bacteria</taxon>
        <taxon>Bacillati</taxon>
        <taxon>Actinomycetota</taxon>
        <taxon>Actinomycetes</taxon>
        <taxon>Streptosporangiales</taxon>
        <taxon>Thermomonosporaceae</taxon>
        <taxon>Actinomadura</taxon>
    </lineage>
</organism>
<keyword evidence="2" id="KW-1133">Transmembrane helix</keyword>
<feature type="transmembrane region" description="Helical" evidence="2">
    <location>
        <begin position="50"/>
        <end position="72"/>
    </location>
</feature>
<evidence type="ECO:0000313" key="4">
    <source>
        <dbReference type="Proteomes" id="UP001596074"/>
    </source>
</evidence>
<protein>
    <recommendedName>
        <fullName evidence="5">Secreted protein</fullName>
    </recommendedName>
</protein>
<sequence length="507" mass="54753">MSSPQTTTTAKPAPRPPEAGRPATMSVAHPGSLLRTFFRGRWLETVPGRIRLYVALSLGAAALLLAALTMAIGNARDGVQTIGHDAGPQVVATGDLFFALSDMDAQVADVLLIGREHGLGIGHDRSLQLYDQRRREAAQALVQAAQLAGQDADRQRTVRETMAALGSYERLVGEALVLDRQAAHAAGEPPAAVLNAYRQATDLMRMELLPRAYNLTLDSGATVRQEYEDKRQAVQNGRAWVAAAGGLLLVVLLAAQFSLARRFRRTVNPPLAVATLGTLLLVGTGLGVLSAHADHLRTAKEDGFDSMLTLSRARAISHSAFADESRYLLDPRRADTYEQTYLDKALSVLYLDAGERPLNLETYYSLVGRTVQVYSTKPDQIDFLGFYGDQAAKARTAAERRTLARTMTAYAAVLDNDRRMREMVADGDRAGAIRLRMSQGNAGAISAFQEYDEALVRQAAVHRAAFDGAIRSADGGLRGWTVLPPVAALAIAGLVLAGVRPRLAEFR</sequence>
<feature type="transmembrane region" description="Helical" evidence="2">
    <location>
        <begin position="271"/>
        <end position="291"/>
    </location>
</feature>